<accession>A0A1F7W533</accession>
<proteinExistence type="predicted"/>
<evidence type="ECO:0000313" key="2">
    <source>
        <dbReference type="Proteomes" id="UP000176501"/>
    </source>
</evidence>
<comment type="caution">
    <text evidence="1">The sequence shown here is derived from an EMBL/GenBank/DDBJ whole genome shotgun (WGS) entry which is preliminary data.</text>
</comment>
<sequence length="121" mass="13579">MNPLALLKHAGLDAIDAWLRRWKTWQLWSAIAALAVVDVATAMFDLIPLVDDMLVGGLAIMVSAELLRRRKGAKEKAKAPVLRFRRCRGLGRECCSEVFRRVSLSRSHNGVRRRSTPSARV</sequence>
<reference evidence="1 2" key="1">
    <citation type="journal article" date="2016" name="Nat. Commun.">
        <title>Thousands of microbial genomes shed light on interconnected biogeochemical processes in an aquifer system.</title>
        <authorList>
            <person name="Anantharaman K."/>
            <person name="Brown C.T."/>
            <person name="Hug L.A."/>
            <person name="Sharon I."/>
            <person name="Castelle C.J."/>
            <person name="Probst A.J."/>
            <person name="Thomas B.C."/>
            <person name="Singh A."/>
            <person name="Wilkins M.J."/>
            <person name="Karaoz U."/>
            <person name="Brodie E.L."/>
            <person name="Williams K.H."/>
            <person name="Hubbard S.S."/>
            <person name="Banfield J.F."/>
        </authorList>
    </citation>
    <scope>NUCLEOTIDE SEQUENCE [LARGE SCALE GENOMIC DNA]</scope>
</reference>
<gene>
    <name evidence="1" type="ORF">A2304_03170</name>
</gene>
<name>A0A1F7W533_9BACT</name>
<dbReference type="AlphaFoldDB" id="A0A1F7W533"/>
<evidence type="ECO:0000313" key="1">
    <source>
        <dbReference type="EMBL" id="OGL97901.1"/>
    </source>
</evidence>
<protein>
    <submittedName>
        <fullName evidence="1">Uncharacterized protein</fullName>
    </submittedName>
</protein>
<dbReference type="EMBL" id="MGFE01000027">
    <property type="protein sequence ID" value="OGL97901.1"/>
    <property type="molecule type" value="Genomic_DNA"/>
</dbReference>
<dbReference type="Proteomes" id="UP000176501">
    <property type="component" value="Unassembled WGS sequence"/>
</dbReference>
<organism evidence="1 2">
    <name type="scientific">Candidatus Uhrbacteria bacterium RIFOXYB2_FULL_57_15</name>
    <dbReference type="NCBI Taxonomy" id="1802422"/>
    <lineage>
        <taxon>Bacteria</taxon>
        <taxon>Candidatus Uhriibacteriota</taxon>
    </lineage>
</organism>